<dbReference type="AlphaFoldDB" id="A0A916QPI7"/>
<evidence type="ECO:0000313" key="2">
    <source>
        <dbReference type="Proteomes" id="UP000627715"/>
    </source>
</evidence>
<reference evidence="1" key="2">
    <citation type="submission" date="2020-09" db="EMBL/GenBank/DDBJ databases">
        <authorList>
            <person name="Sun Q."/>
            <person name="Zhou Y."/>
        </authorList>
    </citation>
    <scope>NUCLEOTIDE SEQUENCE</scope>
    <source>
        <strain evidence="1">CGMCC 1.15425</strain>
    </source>
</reference>
<sequence length="55" mass="6310">MKLSELIAELQRIAESVPFDSEIVTGSDWNPQHLESVHHEPPYTFLTFTHDAEES</sequence>
<dbReference type="Proteomes" id="UP000627715">
    <property type="component" value="Unassembled WGS sequence"/>
</dbReference>
<accession>A0A916QPI7</accession>
<comment type="caution">
    <text evidence="1">The sequence shown here is derived from an EMBL/GenBank/DDBJ whole genome shotgun (WGS) entry which is preliminary data.</text>
</comment>
<dbReference type="OrthoDB" id="5877595at2"/>
<gene>
    <name evidence="1" type="ORF">GCM10011403_29550</name>
</gene>
<dbReference type="EMBL" id="BMIY01000015">
    <property type="protein sequence ID" value="GFZ84098.1"/>
    <property type="molecule type" value="Genomic_DNA"/>
</dbReference>
<name>A0A916QPI7_9GAMM</name>
<organism evidence="1 2">
    <name type="scientific">Pseudohongiella nitratireducens</name>
    <dbReference type="NCBI Taxonomy" id="1768907"/>
    <lineage>
        <taxon>Bacteria</taxon>
        <taxon>Pseudomonadati</taxon>
        <taxon>Pseudomonadota</taxon>
        <taxon>Gammaproteobacteria</taxon>
        <taxon>Pseudomonadales</taxon>
        <taxon>Pseudohongiellaceae</taxon>
        <taxon>Pseudohongiella</taxon>
    </lineage>
</organism>
<keyword evidence="2" id="KW-1185">Reference proteome</keyword>
<evidence type="ECO:0000313" key="1">
    <source>
        <dbReference type="EMBL" id="GFZ84098.1"/>
    </source>
</evidence>
<reference evidence="1" key="1">
    <citation type="journal article" date="2014" name="Int. J. Syst. Evol. Microbiol.">
        <title>Complete genome sequence of Corynebacterium casei LMG S-19264T (=DSM 44701T), isolated from a smear-ripened cheese.</title>
        <authorList>
            <consortium name="US DOE Joint Genome Institute (JGI-PGF)"/>
            <person name="Walter F."/>
            <person name="Albersmeier A."/>
            <person name="Kalinowski J."/>
            <person name="Ruckert C."/>
        </authorList>
    </citation>
    <scope>NUCLEOTIDE SEQUENCE</scope>
    <source>
        <strain evidence="1">CGMCC 1.15425</strain>
    </source>
</reference>
<proteinExistence type="predicted"/>
<dbReference type="RefSeq" id="WP_157885647.1">
    <property type="nucleotide sequence ID" value="NZ_BMIY01000015.1"/>
</dbReference>
<protein>
    <submittedName>
        <fullName evidence="1">Uncharacterized protein</fullName>
    </submittedName>
</protein>